<dbReference type="GO" id="GO:0042597">
    <property type="term" value="C:periplasmic space"/>
    <property type="evidence" value="ECO:0007669"/>
    <property type="project" value="InterPro"/>
</dbReference>
<keyword evidence="3 7" id="KW-0732">Signal</keyword>
<keyword evidence="6" id="KW-1133">Transmembrane helix</keyword>
<comment type="caution">
    <text evidence="9">The sequence shown here is derived from an EMBL/GenBank/DDBJ whole genome shotgun (WGS) entry which is preliminary data.</text>
</comment>
<keyword evidence="2" id="KW-0479">Metal-binding</keyword>
<sequence length="211" mass="21509">MNQHHTRNHATAQYPMRAMRIALAAVLMALAAVFMAPSAHAHDQLVQSSPEPGATVKNPPKRITLTFSGELKPIGDIVKLTDADNAAVETTHSIAGTELTITPVKPLENGTYSLVARVVSSDGHPIDQKLAFTVKTPAASASPSAVASPAPASTTAPAAAVSPSATAQATPEPEQAPAAVKGGIPAPLVWSIAGLVGLGAVVMIIAKTRAK</sequence>
<dbReference type="GO" id="GO:0005507">
    <property type="term" value="F:copper ion binding"/>
    <property type="evidence" value="ECO:0007669"/>
    <property type="project" value="InterPro"/>
</dbReference>
<dbReference type="InterPro" id="IPR032694">
    <property type="entry name" value="CopC/D"/>
</dbReference>
<keyword evidence="6" id="KW-0812">Transmembrane</keyword>
<evidence type="ECO:0000256" key="7">
    <source>
        <dbReference type="SAM" id="SignalP"/>
    </source>
</evidence>
<feature type="transmembrane region" description="Helical" evidence="6">
    <location>
        <begin position="188"/>
        <end position="206"/>
    </location>
</feature>
<accession>A0A839QF98</accession>
<dbReference type="PANTHER" id="PTHR34820">
    <property type="entry name" value="INNER MEMBRANE PROTEIN YEBZ"/>
    <property type="match status" value="1"/>
</dbReference>
<dbReference type="GO" id="GO:0046688">
    <property type="term" value="P:response to copper ion"/>
    <property type="evidence" value="ECO:0007669"/>
    <property type="project" value="InterPro"/>
</dbReference>
<dbReference type="AlphaFoldDB" id="A0A839QF98"/>
<keyword evidence="4" id="KW-0186">Copper</keyword>
<dbReference type="InterPro" id="IPR014755">
    <property type="entry name" value="Cu-Rt/internalin_Ig-like"/>
</dbReference>
<evidence type="ECO:0000256" key="5">
    <source>
        <dbReference type="SAM" id="MobiDB-lite"/>
    </source>
</evidence>
<dbReference type="GO" id="GO:0030313">
    <property type="term" value="C:cell envelope"/>
    <property type="evidence" value="ECO:0007669"/>
    <property type="project" value="UniProtKB-SubCell"/>
</dbReference>
<evidence type="ECO:0000256" key="3">
    <source>
        <dbReference type="ARBA" id="ARBA00022729"/>
    </source>
</evidence>
<dbReference type="SUPFAM" id="SSF81296">
    <property type="entry name" value="E set domains"/>
    <property type="match status" value="1"/>
</dbReference>
<protein>
    <recommendedName>
        <fullName evidence="8">CopC domain-containing protein</fullName>
    </recommendedName>
</protein>
<feature type="signal peptide" evidence="7">
    <location>
        <begin position="1"/>
        <end position="41"/>
    </location>
</feature>
<feature type="chain" id="PRO_5032937162" description="CopC domain-containing protein" evidence="7">
    <location>
        <begin position="42"/>
        <end position="211"/>
    </location>
</feature>
<evidence type="ECO:0000256" key="6">
    <source>
        <dbReference type="SAM" id="Phobius"/>
    </source>
</evidence>
<evidence type="ECO:0000256" key="2">
    <source>
        <dbReference type="ARBA" id="ARBA00022723"/>
    </source>
</evidence>
<evidence type="ECO:0000313" key="9">
    <source>
        <dbReference type="EMBL" id="MBB2994327.1"/>
    </source>
</evidence>
<dbReference type="InterPro" id="IPR007348">
    <property type="entry name" value="CopC_dom"/>
</dbReference>
<dbReference type="GO" id="GO:0005886">
    <property type="term" value="C:plasma membrane"/>
    <property type="evidence" value="ECO:0007669"/>
    <property type="project" value="TreeGrafter"/>
</dbReference>
<dbReference type="Pfam" id="PF04234">
    <property type="entry name" value="CopC"/>
    <property type="match status" value="1"/>
</dbReference>
<dbReference type="PANTHER" id="PTHR34820:SF4">
    <property type="entry name" value="INNER MEMBRANE PROTEIN YEBZ"/>
    <property type="match status" value="1"/>
</dbReference>
<reference evidence="9 10" key="1">
    <citation type="submission" date="2020-08" db="EMBL/GenBank/DDBJ databases">
        <title>Sequencing the genomes of 1000 actinobacteria strains.</title>
        <authorList>
            <person name="Klenk H.-P."/>
        </authorList>
    </citation>
    <scope>NUCLEOTIDE SEQUENCE [LARGE SCALE GENOMIC DNA]</scope>
    <source>
        <strain evidence="9 10">DSM 22826</strain>
    </source>
</reference>
<dbReference type="EMBL" id="JACHVS010000001">
    <property type="protein sequence ID" value="MBB2994327.1"/>
    <property type="molecule type" value="Genomic_DNA"/>
</dbReference>
<evidence type="ECO:0000313" key="10">
    <source>
        <dbReference type="Proteomes" id="UP000523000"/>
    </source>
</evidence>
<feature type="domain" description="CopC" evidence="8">
    <location>
        <begin position="42"/>
        <end position="134"/>
    </location>
</feature>
<comment type="subcellular location">
    <subcellularLocation>
        <location evidence="1">Cell envelope</location>
    </subcellularLocation>
</comment>
<dbReference type="RefSeq" id="WP_183509704.1">
    <property type="nucleotide sequence ID" value="NZ_BAABGK010000031.1"/>
</dbReference>
<evidence type="ECO:0000256" key="1">
    <source>
        <dbReference type="ARBA" id="ARBA00004196"/>
    </source>
</evidence>
<evidence type="ECO:0000259" key="8">
    <source>
        <dbReference type="Pfam" id="PF04234"/>
    </source>
</evidence>
<proteinExistence type="predicted"/>
<dbReference type="InterPro" id="IPR014756">
    <property type="entry name" value="Ig_E-set"/>
</dbReference>
<keyword evidence="10" id="KW-1185">Reference proteome</keyword>
<gene>
    <name evidence="9" type="ORF">E9229_000518</name>
</gene>
<keyword evidence="6" id="KW-0472">Membrane</keyword>
<feature type="region of interest" description="Disordered" evidence="5">
    <location>
        <begin position="141"/>
        <end position="179"/>
    </location>
</feature>
<dbReference type="Proteomes" id="UP000523000">
    <property type="component" value="Unassembled WGS sequence"/>
</dbReference>
<organism evidence="9 10">
    <name type="scientific">Paeniglutamicibacter cryotolerans</name>
    <dbReference type="NCBI Taxonomy" id="670079"/>
    <lineage>
        <taxon>Bacteria</taxon>
        <taxon>Bacillati</taxon>
        <taxon>Actinomycetota</taxon>
        <taxon>Actinomycetes</taxon>
        <taxon>Micrococcales</taxon>
        <taxon>Micrococcaceae</taxon>
        <taxon>Paeniglutamicibacter</taxon>
    </lineage>
</organism>
<dbReference type="GO" id="GO:0006825">
    <property type="term" value="P:copper ion transport"/>
    <property type="evidence" value="ECO:0007669"/>
    <property type="project" value="InterPro"/>
</dbReference>
<evidence type="ECO:0000256" key="4">
    <source>
        <dbReference type="ARBA" id="ARBA00023008"/>
    </source>
</evidence>
<name>A0A839QF98_9MICC</name>
<dbReference type="Gene3D" id="2.60.40.1220">
    <property type="match status" value="1"/>
</dbReference>